<dbReference type="Proteomes" id="UP000197904">
    <property type="component" value="Unassembled WGS sequence"/>
</dbReference>
<evidence type="ECO:0000313" key="2">
    <source>
        <dbReference type="EMBL" id="BCX43412.1"/>
    </source>
</evidence>
<organism evidence="3 4">
    <name type="scientific">Stenotrophomonas pavanii</name>
    <dbReference type="NCBI Taxonomy" id="487698"/>
    <lineage>
        <taxon>Bacteria</taxon>
        <taxon>Pseudomonadati</taxon>
        <taxon>Pseudomonadota</taxon>
        <taxon>Gammaproteobacteria</taxon>
        <taxon>Lysobacterales</taxon>
        <taxon>Lysobacteraceae</taxon>
        <taxon>Stenotrophomonas</taxon>
    </lineage>
</organism>
<dbReference type="RefSeq" id="WP_049469034.1">
    <property type="nucleotide sequence ID" value="NZ_AP024684.1"/>
</dbReference>
<dbReference type="EMBL" id="AP024684">
    <property type="protein sequence ID" value="BCX43412.1"/>
    <property type="molecule type" value="Genomic_DNA"/>
</dbReference>
<protein>
    <submittedName>
        <fullName evidence="3">Uncharacterized protein</fullName>
    </submittedName>
</protein>
<keyword evidence="1" id="KW-0812">Transmembrane</keyword>
<evidence type="ECO:0000313" key="5">
    <source>
        <dbReference type="Proteomes" id="UP000825066"/>
    </source>
</evidence>
<proteinExistence type="predicted"/>
<evidence type="ECO:0000313" key="3">
    <source>
        <dbReference type="EMBL" id="OWR34409.1"/>
    </source>
</evidence>
<evidence type="ECO:0000256" key="1">
    <source>
        <dbReference type="SAM" id="Phobius"/>
    </source>
</evidence>
<evidence type="ECO:0000313" key="4">
    <source>
        <dbReference type="Proteomes" id="UP000197904"/>
    </source>
</evidence>
<keyword evidence="1" id="KW-1133">Transmembrane helix</keyword>
<dbReference type="EMBL" id="NIXP01000033">
    <property type="protein sequence ID" value="OWR34409.1"/>
    <property type="molecule type" value="Genomic_DNA"/>
</dbReference>
<feature type="transmembrane region" description="Helical" evidence="1">
    <location>
        <begin position="36"/>
        <end position="58"/>
    </location>
</feature>
<keyword evidence="1" id="KW-0472">Membrane</keyword>
<name>A0A246L0J5_9GAMM</name>
<gene>
    <name evidence="3" type="ORF">CEE55_06625</name>
    <name evidence="2" type="ORF">STNY_R16060</name>
</gene>
<dbReference type="Proteomes" id="UP000825066">
    <property type="component" value="Chromosome"/>
</dbReference>
<feature type="transmembrane region" description="Helical" evidence="1">
    <location>
        <begin position="70"/>
        <end position="93"/>
    </location>
</feature>
<accession>A0A246L0J5</accession>
<reference evidence="2 5" key="2">
    <citation type="submission" date="2021-05" db="EMBL/GenBank/DDBJ databases">
        <title>Complete Genome Sequence of Stenotrophomonas pavanii strain Y.</title>
        <authorList>
            <person name="Dohra H."/>
            <person name="Mohad Din A.R.J."/>
            <person name="Suzuki K."/>
            <person name="Fatma A."/>
            <person name="Honjyo M."/>
            <person name="Nishimura T."/>
            <person name="Moriuch R."/>
            <person name="Masuda K."/>
            <person name="Minoura A."/>
            <person name="Tashiro Y."/>
            <person name="Futamata H."/>
        </authorList>
    </citation>
    <scope>NUCLEOTIDE SEQUENCE [LARGE SCALE GENOMIC DNA]</scope>
    <source>
        <strain evidence="2">Berkeley</strain>
        <strain evidence="5">Y</strain>
    </source>
</reference>
<keyword evidence="5" id="KW-1185">Reference proteome</keyword>
<reference evidence="3 4" key="1">
    <citation type="submission" date="2017-06" db="EMBL/GenBank/DDBJ databases">
        <authorList>
            <person name="Kim H.J."/>
            <person name="Triplett B.A."/>
        </authorList>
    </citation>
    <scope>NUCLEOTIDE SEQUENCE [LARGE SCALE GENOMIC DNA]</scope>
    <source>
        <strain evidence="3 4">S18795</strain>
    </source>
</reference>
<dbReference type="AlphaFoldDB" id="A0A246L0J5"/>
<sequence>MNARTAINTLSSLLFLLLVAHTTAYQQQMWPPSRVVHVHPVVVALAYALGLLTLLLWIAGPRAPETAQRLARWLPIVAWCLLAIGVAIIPVFFPGLLPG</sequence>